<dbReference type="SUPFAM" id="SSF48239">
    <property type="entry name" value="Terpenoid cyclases/Protein prenyltransferases"/>
    <property type="match status" value="1"/>
</dbReference>
<dbReference type="GO" id="GO:0010333">
    <property type="term" value="F:terpene synthase activity"/>
    <property type="evidence" value="ECO:0007669"/>
    <property type="project" value="InterPro"/>
</dbReference>
<dbReference type="InterPro" id="IPR034741">
    <property type="entry name" value="Terpene_cyclase-like_1_C"/>
</dbReference>
<dbReference type="SFLD" id="SFLDS00005">
    <property type="entry name" value="Isoprenoid_Synthase_Type_I"/>
    <property type="match status" value="1"/>
</dbReference>
<dbReference type="Gene3D" id="1.10.600.10">
    <property type="entry name" value="Farnesyl Diphosphate Synthase"/>
    <property type="match status" value="1"/>
</dbReference>
<organism evidence="5 6">
    <name type="scientific">Kingdonia uniflora</name>
    <dbReference type="NCBI Taxonomy" id="39325"/>
    <lineage>
        <taxon>Eukaryota</taxon>
        <taxon>Viridiplantae</taxon>
        <taxon>Streptophyta</taxon>
        <taxon>Embryophyta</taxon>
        <taxon>Tracheophyta</taxon>
        <taxon>Spermatophyta</taxon>
        <taxon>Magnoliopsida</taxon>
        <taxon>Ranunculales</taxon>
        <taxon>Circaeasteraceae</taxon>
        <taxon>Kingdonia</taxon>
    </lineage>
</organism>
<dbReference type="EMBL" id="JACGCM010000965">
    <property type="protein sequence ID" value="KAF6163757.1"/>
    <property type="molecule type" value="Genomic_DNA"/>
</dbReference>
<proteinExistence type="predicted"/>
<dbReference type="PANTHER" id="PTHR31225:SF205">
    <property type="entry name" value="(-)-GERMACRENE D SYNTHASE-LIKE"/>
    <property type="match status" value="1"/>
</dbReference>
<dbReference type="Gene3D" id="1.50.10.130">
    <property type="entry name" value="Terpene synthase, N-terminal domain"/>
    <property type="match status" value="1"/>
</dbReference>
<gene>
    <name evidence="5" type="ORF">GIB67_012116</name>
</gene>
<dbReference type="InterPro" id="IPR008930">
    <property type="entry name" value="Terpenoid_cyclase/PrenylTrfase"/>
</dbReference>
<keyword evidence="1" id="KW-0479">Metal-binding</keyword>
<dbReference type="InterPro" id="IPR050148">
    <property type="entry name" value="Terpene_synthase-like"/>
</dbReference>
<comment type="caution">
    <text evidence="5">The sequence shown here is derived from an EMBL/GenBank/DDBJ whole genome shotgun (WGS) entry which is preliminary data.</text>
</comment>
<dbReference type="Pfam" id="PF03936">
    <property type="entry name" value="Terpene_synth_C"/>
    <property type="match status" value="1"/>
</dbReference>
<dbReference type="FunFam" id="1.10.600.10:FF:000007">
    <property type="entry name" value="Isoprene synthase, chloroplastic"/>
    <property type="match status" value="1"/>
</dbReference>
<feature type="region of interest" description="Disordered" evidence="2">
    <location>
        <begin position="1"/>
        <end position="23"/>
    </location>
</feature>
<feature type="domain" description="Terpene synthase metal-binding" evidence="4">
    <location>
        <begin position="262"/>
        <end position="502"/>
    </location>
</feature>
<keyword evidence="6" id="KW-1185">Reference proteome</keyword>
<dbReference type="InterPro" id="IPR008949">
    <property type="entry name" value="Isoprenoid_synthase_dom_sf"/>
</dbReference>
<dbReference type="SUPFAM" id="SSF48576">
    <property type="entry name" value="Terpenoid synthases"/>
    <property type="match status" value="1"/>
</dbReference>
<name>A0A7J7N9D5_9MAGN</name>
<protein>
    <submittedName>
        <fullName evidence="5">Uncharacterized protein</fullName>
    </submittedName>
</protein>
<dbReference type="Pfam" id="PF01397">
    <property type="entry name" value="Terpene_synth"/>
    <property type="match status" value="1"/>
</dbReference>
<sequence>MTTQTSSLSSPNSPVQSSKNLEPQVARPIQEFPPSYWRDHFLTYTCDSLKIEDYTKQVEVLKEEVRRMLIDTSNTFSQKMILIEEILRLGVGYHFEMEIGEGLQQLYTSVHDFVDLYSVSLHFRLLRQHGYTASCDVITKFKDDHGSFTSKLITDVPGMLSLYQATHLRTHGEDILDEALAFTAHHLKSTPENHPLKRQVEYALIQPYHKGLPRLEAKHYISFYGEHQDRNETLLKLAKLDFYVLRSQYLKELRDVTVWWKNLTSELPFVRDRVTEAYFWLMGLNIEPQYSIARVITVKLACYLSILDDTYDGYGTIEELQLLTDAIQRWDVSAIDGLPDYMKLIYRSILDFYDETDQEYCKKEGRSYRIQYAKEAMKRMVYAYWTEACWCNQGYVPTVEEYLSVAGVTAGATKFVISSFIGMGDNVTKESFDWVLNSDPQIINAVSRIIRVMDDITGYKYDQQRLHVASVVECYMKEKEYGVSESEACHELRKIIEKGWKDLNQCLILSPTSPPMHVLLGVLNYVRNVEVIYKNVSGYTKPHIELKDHIHLFLIDPVDI</sequence>
<accession>A0A7J7N9D5</accession>
<dbReference type="OrthoDB" id="1877784at2759"/>
<dbReference type="FunFam" id="1.50.10.130:FF:000001">
    <property type="entry name" value="Isoprene synthase, chloroplastic"/>
    <property type="match status" value="1"/>
</dbReference>
<evidence type="ECO:0000313" key="5">
    <source>
        <dbReference type="EMBL" id="KAF6163757.1"/>
    </source>
</evidence>
<dbReference type="InterPro" id="IPR005630">
    <property type="entry name" value="Terpene_synthase_metal-bd"/>
</dbReference>
<dbReference type="GO" id="GO:0016102">
    <property type="term" value="P:diterpenoid biosynthetic process"/>
    <property type="evidence" value="ECO:0007669"/>
    <property type="project" value="InterPro"/>
</dbReference>
<evidence type="ECO:0000256" key="2">
    <source>
        <dbReference type="SAM" id="MobiDB-lite"/>
    </source>
</evidence>
<dbReference type="Proteomes" id="UP000541444">
    <property type="component" value="Unassembled WGS sequence"/>
</dbReference>
<feature type="compositionally biased region" description="Low complexity" evidence="2">
    <location>
        <begin position="1"/>
        <end position="18"/>
    </location>
</feature>
<dbReference type="InterPro" id="IPR001906">
    <property type="entry name" value="Terpene_synth_N"/>
</dbReference>
<dbReference type="InterPro" id="IPR036965">
    <property type="entry name" value="Terpene_synth_N_sf"/>
</dbReference>
<dbReference type="PANTHER" id="PTHR31225">
    <property type="entry name" value="OS04G0344100 PROTEIN-RELATED"/>
    <property type="match status" value="1"/>
</dbReference>
<dbReference type="AlphaFoldDB" id="A0A7J7N9D5"/>
<dbReference type="SFLD" id="SFLDG01019">
    <property type="entry name" value="Terpene_Cyclase_Like_1_C_Termi"/>
    <property type="match status" value="1"/>
</dbReference>
<evidence type="ECO:0000259" key="4">
    <source>
        <dbReference type="Pfam" id="PF03936"/>
    </source>
</evidence>
<dbReference type="GO" id="GO:0000287">
    <property type="term" value="F:magnesium ion binding"/>
    <property type="evidence" value="ECO:0007669"/>
    <property type="project" value="InterPro"/>
</dbReference>
<evidence type="ECO:0000313" key="6">
    <source>
        <dbReference type="Proteomes" id="UP000541444"/>
    </source>
</evidence>
<dbReference type="InterPro" id="IPR044814">
    <property type="entry name" value="Terpene_cyclase_plant_C1"/>
</dbReference>
<evidence type="ECO:0000259" key="3">
    <source>
        <dbReference type="Pfam" id="PF01397"/>
    </source>
</evidence>
<evidence type="ECO:0000256" key="1">
    <source>
        <dbReference type="ARBA" id="ARBA00022723"/>
    </source>
</evidence>
<dbReference type="CDD" id="cd00684">
    <property type="entry name" value="Terpene_cyclase_plant_C1"/>
    <property type="match status" value="1"/>
</dbReference>
<feature type="domain" description="Terpene synthase N-terminal" evidence="3">
    <location>
        <begin position="37"/>
        <end position="204"/>
    </location>
</feature>
<reference evidence="5 6" key="1">
    <citation type="journal article" date="2020" name="IScience">
        <title>Genome Sequencing of the Endangered Kingdonia uniflora (Circaeasteraceae, Ranunculales) Reveals Potential Mechanisms of Evolutionary Specialization.</title>
        <authorList>
            <person name="Sun Y."/>
            <person name="Deng T."/>
            <person name="Zhang A."/>
            <person name="Moore M.J."/>
            <person name="Landis J.B."/>
            <person name="Lin N."/>
            <person name="Zhang H."/>
            <person name="Zhang X."/>
            <person name="Huang J."/>
            <person name="Zhang X."/>
            <person name="Sun H."/>
            <person name="Wang H."/>
        </authorList>
    </citation>
    <scope>NUCLEOTIDE SEQUENCE [LARGE SCALE GENOMIC DNA]</scope>
    <source>
        <strain evidence="5">TB1705</strain>
        <tissue evidence="5">Leaf</tissue>
    </source>
</reference>